<name>A0A1G2DLK2_9BACT</name>
<comment type="caution">
    <text evidence="1">The sequence shown here is derived from an EMBL/GenBank/DDBJ whole genome shotgun (WGS) entry which is preliminary data.</text>
</comment>
<organism evidence="1 2">
    <name type="scientific">Candidatus Lloydbacteria bacterium RIFCSPLOWO2_01_FULL_50_20</name>
    <dbReference type="NCBI Taxonomy" id="1798665"/>
    <lineage>
        <taxon>Bacteria</taxon>
        <taxon>Candidatus Lloydiibacteriota</taxon>
    </lineage>
</organism>
<evidence type="ECO:0000313" key="2">
    <source>
        <dbReference type="Proteomes" id="UP000178534"/>
    </source>
</evidence>
<proteinExistence type="predicted"/>
<sequence>MAEMGTCVHCKREWYSVCSGKLVQAKWIPTCPEGEIGVICTDCFDVLPGAEITTLVQREQNASYQQNEAELLDRPGVEIIRMTPMEYRLVDCAISGWVKYLKGEASEPPFEQETLAL</sequence>
<reference evidence="1 2" key="1">
    <citation type="journal article" date="2016" name="Nat. Commun.">
        <title>Thousands of microbial genomes shed light on interconnected biogeochemical processes in an aquifer system.</title>
        <authorList>
            <person name="Anantharaman K."/>
            <person name="Brown C.T."/>
            <person name="Hug L.A."/>
            <person name="Sharon I."/>
            <person name="Castelle C.J."/>
            <person name="Probst A.J."/>
            <person name="Thomas B.C."/>
            <person name="Singh A."/>
            <person name="Wilkins M.J."/>
            <person name="Karaoz U."/>
            <person name="Brodie E.L."/>
            <person name="Williams K.H."/>
            <person name="Hubbard S.S."/>
            <person name="Banfield J.F."/>
        </authorList>
    </citation>
    <scope>NUCLEOTIDE SEQUENCE [LARGE SCALE GENOMIC DNA]</scope>
</reference>
<dbReference type="AlphaFoldDB" id="A0A1G2DLK2"/>
<dbReference type="Proteomes" id="UP000178534">
    <property type="component" value="Unassembled WGS sequence"/>
</dbReference>
<gene>
    <name evidence="1" type="ORF">A2942_02900</name>
</gene>
<dbReference type="EMBL" id="MHLP01000002">
    <property type="protein sequence ID" value="OGZ13861.1"/>
    <property type="molecule type" value="Genomic_DNA"/>
</dbReference>
<protein>
    <submittedName>
        <fullName evidence="1">Uncharacterized protein</fullName>
    </submittedName>
</protein>
<evidence type="ECO:0000313" key="1">
    <source>
        <dbReference type="EMBL" id="OGZ13861.1"/>
    </source>
</evidence>
<accession>A0A1G2DLK2</accession>